<feature type="region of interest" description="Disordered" evidence="1">
    <location>
        <begin position="508"/>
        <end position="560"/>
    </location>
</feature>
<evidence type="ECO:0000256" key="1">
    <source>
        <dbReference type="SAM" id="MobiDB-lite"/>
    </source>
</evidence>
<keyword evidence="3" id="KW-1185">Reference proteome</keyword>
<dbReference type="InParanoid" id="S8E0J8"/>
<dbReference type="Proteomes" id="UP000015241">
    <property type="component" value="Unassembled WGS sequence"/>
</dbReference>
<feature type="region of interest" description="Disordered" evidence="1">
    <location>
        <begin position="400"/>
        <end position="423"/>
    </location>
</feature>
<dbReference type="Gene3D" id="2.60.40.640">
    <property type="match status" value="1"/>
</dbReference>
<dbReference type="InterPro" id="IPR050357">
    <property type="entry name" value="Arrestin_domain-protein"/>
</dbReference>
<evidence type="ECO:0008006" key="4">
    <source>
        <dbReference type="Google" id="ProtNLM"/>
    </source>
</evidence>
<dbReference type="PANTHER" id="PTHR11188">
    <property type="entry name" value="ARRESTIN DOMAIN CONTAINING PROTEIN"/>
    <property type="match status" value="1"/>
</dbReference>
<sequence length="560" mass="61559">MSTWYLSAIRVAAPQKPVVAGDIVEGSVRLDIRALGAERVGEVRVNLSGILHSSISRHGRSLADTASLVKDSISVWRRGMPSSSSDILSVPFKFRLPADLPPSFDFTDAGHSTRISYTIEAVPDHSGVRMARVEVPLTVIPDDPKGGRVRPALDAGWEGPWTTKAVREQLNRAHGVVGDATVELTYPSIHSLPVSAIIPFTLHVITVSPPVSRDDGGTIWPAPPSHPREVLAEVEQRVSIRIGAETRTHVAPMVSMWGGATDVRPFEKEWLSTEGGTVTGRWRQKMTLRSSFTLPGPPSFSFTRDGSSEVRVEYALRVTTHFGAHYSLTHNVPVVVSSGRSKSMASENSVAIPSIVTTEEHSPPQHRGIESRLSRLEPPMDWFNPVPTDEDTSFPLRRVITAPDSRPPCSRSDNGERPGRRLQQHDLPMDWFATGEGTPPPGRANGTRAVSHGYNRSLNLLDNSIALFESSLRPSGSRLRPVRSASPPRGTRRVRNYAVADPPENMYGSDYSMFAPPRPTAQRNRAHAPAFETRRAEETEYSELPSYRESVGDEPPPYEE</sequence>
<dbReference type="HOGENOM" id="CLU_486638_0_0_1"/>
<evidence type="ECO:0000313" key="2">
    <source>
        <dbReference type="EMBL" id="EPS98277.1"/>
    </source>
</evidence>
<dbReference type="GO" id="GO:0015031">
    <property type="term" value="P:protein transport"/>
    <property type="evidence" value="ECO:0007669"/>
    <property type="project" value="TreeGrafter"/>
</dbReference>
<dbReference type="PANTHER" id="PTHR11188:SF17">
    <property type="entry name" value="FI21816P1"/>
    <property type="match status" value="1"/>
</dbReference>
<organism evidence="2 3">
    <name type="scientific">Fomitopsis schrenkii</name>
    <name type="common">Brown rot fungus</name>
    <dbReference type="NCBI Taxonomy" id="2126942"/>
    <lineage>
        <taxon>Eukaryota</taxon>
        <taxon>Fungi</taxon>
        <taxon>Dikarya</taxon>
        <taxon>Basidiomycota</taxon>
        <taxon>Agaricomycotina</taxon>
        <taxon>Agaricomycetes</taxon>
        <taxon>Polyporales</taxon>
        <taxon>Fomitopsis</taxon>
    </lineage>
</organism>
<accession>S8E0J8</accession>
<name>S8E0J8_FOMSC</name>
<dbReference type="AlphaFoldDB" id="S8E0J8"/>
<proteinExistence type="predicted"/>
<dbReference type="OrthoDB" id="2742096at2759"/>
<gene>
    <name evidence="2" type="ORF">FOMPIDRAFT_1061456</name>
</gene>
<evidence type="ECO:0000313" key="3">
    <source>
        <dbReference type="Proteomes" id="UP000015241"/>
    </source>
</evidence>
<dbReference type="InterPro" id="IPR014752">
    <property type="entry name" value="Arrestin-like_C"/>
</dbReference>
<protein>
    <recommendedName>
        <fullName evidence="4">Arrestin-like N-terminal domain-containing protein</fullName>
    </recommendedName>
</protein>
<feature type="compositionally biased region" description="Basic and acidic residues" evidence="1">
    <location>
        <begin position="413"/>
        <end position="423"/>
    </location>
</feature>
<dbReference type="GO" id="GO:0005737">
    <property type="term" value="C:cytoplasm"/>
    <property type="evidence" value="ECO:0007669"/>
    <property type="project" value="TreeGrafter"/>
</dbReference>
<dbReference type="STRING" id="743788.S8E0J8"/>
<reference evidence="2 3" key="1">
    <citation type="journal article" date="2012" name="Science">
        <title>The Paleozoic origin of enzymatic lignin decomposition reconstructed from 31 fungal genomes.</title>
        <authorList>
            <person name="Floudas D."/>
            <person name="Binder M."/>
            <person name="Riley R."/>
            <person name="Barry K."/>
            <person name="Blanchette R.A."/>
            <person name="Henrissat B."/>
            <person name="Martinez A.T."/>
            <person name="Otillar R."/>
            <person name="Spatafora J.W."/>
            <person name="Yadav J.S."/>
            <person name="Aerts A."/>
            <person name="Benoit I."/>
            <person name="Boyd A."/>
            <person name="Carlson A."/>
            <person name="Copeland A."/>
            <person name="Coutinho P.M."/>
            <person name="de Vries R.P."/>
            <person name="Ferreira P."/>
            <person name="Findley K."/>
            <person name="Foster B."/>
            <person name="Gaskell J."/>
            <person name="Glotzer D."/>
            <person name="Gorecki P."/>
            <person name="Heitman J."/>
            <person name="Hesse C."/>
            <person name="Hori C."/>
            <person name="Igarashi K."/>
            <person name="Jurgens J.A."/>
            <person name="Kallen N."/>
            <person name="Kersten P."/>
            <person name="Kohler A."/>
            <person name="Kuees U."/>
            <person name="Kumar T.K.A."/>
            <person name="Kuo A."/>
            <person name="LaButti K."/>
            <person name="Larrondo L.F."/>
            <person name="Lindquist E."/>
            <person name="Ling A."/>
            <person name="Lombard V."/>
            <person name="Lucas S."/>
            <person name="Lundell T."/>
            <person name="Martin R."/>
            <person name="McLaughlin D.J."/>
            <person name="Morgenstern I."/>
            <person name="Morin E."/>
            <person name="Murat C."/>
            <person name="Nagy L.G."/>
            <person name="Nolan M."/>
            <person name="Ohm R.A."/>
            <person name="Patyshakuliyeva A."/>
            <person name="Rokas A."/>
            <person name="Ruiz-Duenas F.J."/>
            <person name="Sabat G."/>
            <person name="Salamov A."/>
            <person name="Samejima M."/>
            <person name="Schmutz J."/>
            <person name="Slot J.C."/>
            <person name="St John F."/>
            <person name="Stenlid J."/>
            <person name="Sun H."/>
            <person name="Sun S."/>
            <person name="Syed K."/>
            <person name="Tsang A."/>
            <person name="Wiebenga A."/>
            <person name="Young D."/>
            <person name="Pisabarro A."/>
            <person name="Eastwood D.C."/>
            <person name="Martin F."/>
            <person name="Cullen D."/>
            <person name="Grigoriev I.V."/>
            <person name="Hibbett D.S."/>
        </authorList>
    </citation>
    <scope>NUCLEOTIDE SEQUENCE</scope>
    <source>
        <strain evidence="3">FP-58527</strain>
    </source>
</reference>
<dbReference type="EMBL" id="KE504167">
    <property type="protein sequence ID" value="EPS98277.1"/>
    <property type="molecule type" value="Genomic_DNA"/>
</dbReference>